<dbReference type="AlphaFoldDB" id="A0AAV4SBV3"/>
<accession>A0AAV4SBV3</accession>
<feature type="region of interest" description="Disordered" evidence="1">
    <location>
        <begin position="71"/>
        <end position="140"/>
    </location>
</feature>
<comment type="caution">
    <text evidence="2">The sequence shown here is derived from an EMBL/GenBank/DDBJ whole genome shotgun (WGS) entry which is preliminary data.</text>
</comment>
<sequence length="140" mass="15203">MATNGVPNQVCIYSYIIHNHGSPPFLPCPTPAPSQASSNTLPSPIHILFPPVMDYASKERRSAGVKAQYLLKPPPSRNKQKRESPLGLHVLGTPSTPERSPLSIWLPRRIPAPPPPTTRNSVPKAMANKGPLVMPQHVKG</sequence>
<evidence type="ECO:0000256" key="1">
    <source>
        <dbReference type="SAM" id="MobiDB-lite"/>
    </source>
</evidence>
<gene>
    <name evidence="2" type="ORF">CDAR_436681</name>
</gene>
<name>A0AAV4SBV3_9ARAC</name>
<organism evidence="2 3">
    <name type="scientific">Caerostris darwini</name>
    <dbReference type="NCBI Taxonomy" id="1538125"/>
    <lineage>
        <taxon>Eukaryota</taxon>
        <taxon>Metazoa</taxon>
        <taxon>Ecdysozoa</taxon>
        <taxon>Arthropoda</taxon>
        <taxon>Chelicerata</taxon>
        <taxon>Arachnida</taxon>
        <taxon>Araneae</taxon>
        <taxon>Araneomorphae</taxon>
        <taxon>Entelegynae</taxon>
        <taxon>Araneoidea</taxon>
        <taxon>Araneidae</taxon>
        <taxon>Caerostris</taxon>
    </lineage>
</organism>
<dbReference type="EMBL" id="BPLQ01007705">
    <property type="protein sequence ID" value="GIY31650.1"/>
    <property type="molecule type" value="Genomic_DNA"/>
</dbReference>
<dbReference type="Proteomes" id="UP001054837">
    <property type="component" value="Unassembled WGS sequence"/>
</dbReference>
<evidence type="ECO:0000313" key="3">
    <source>
        <dbReference type="Proteomes" id="UP001054837"/>
    </source>
</evidence>
<evidence type="ECO:0000313" key="2">
    <source>
        <dbReference type="EMBL" id="GIY31650.1"/>
    </source>
</evidence>
<reference evidence="2 3" key="1">
    <citation type="submission" date="2021-06" db="EMBL/GenBank/DDBJ databases">
        <title>Caerostris darwini draft genome.</title>
        <authorList>
            <person name="Kono N."/>
            <person name="Arakawa K."/>
        </authorList>
    </citation>
    <scope>NUCLEOTIDE SEQUENCE [LARGE SCALE GENOMIC DNA]</scope>
</reference>
<protein>
    <submittedName>
        <fullName evidence="2">Uncharacterized protein</fullName>
    </submittedName>
</protein>
<proteinExistence type="predicted"/>
<keyword evidence="3" id="KW-1185">Reference proteome</keyword>